<keyword evidence="2 10" id="KW-0349">Heme</keyword>
<gene>
    <name evidence="10" type="primary">ccmE</name>
    <name evidence="10" type="synonym">cycJ</name>
    <name evidence="13" type="ORF">C0V82_12305</name>
</gene>
<comment type="subcellular location">
    <subcellularLocation>
        <location evidence="10">Cell membrane</location>
        <topology evidence="10">Single-pass type II membrane protein</topology>
    </subcellularLocation>
    <subcellularLocation>
        <location evidence="1">Membrane</location>
    </subcellularLocation>
</comment>
<evidence type="ECO:0000256" key="1">
    <source>
        <dbReference type="ARBA" id="ARBA00004370"/>
    </source>
</evidence>
<evidence type="ECO:0000256" key="5">
    <source>
        <dbReference type="ARBA" id="ARBA00022748"/>
    </source>
</evidence>
<dbReference type="PANTHER" id="PTHR34128">
    <property type="entry name" value="CYTOCHROME C-TYPE BIOGENESIS PROTEIN CCME HOMOLOG, MITOCHONDRIAL"/>
    <property type="match status" value="1"/>
</dbReference>
<evidence type="ECO:0000256" key="11">
    <source>
        <dbReference type="PIRSR" id="PIRSR604329-50"/>
    </source>
</evidence>
<comment type="function">
    <text evidence="10">Heme chaperone required for the biogenesis of c-type cytochromes. Transiently binds heme delivered by CcmC and transfers the heme to apo-cytochromes in a process facilitated by CcmF and CcmH.</text>
</comment>
<evidence type="ECO:0000256" key="2">
    <source>
        <dbReference type="ARBA" id="ARBA00022617"/>
    </source>
</evidence>
<dbReference type="EMBL" id="CP025611">
    <property type="protein sequence ID" value="AUN31839.1"/>
    <property type="molecule type" value="Genomic_DNA"/>
</dbReference>
<accession>A0A2K9NFI1</accession>
<dbReference type="NCBIfam" id="NF009727">
    <property type="entry name" value="PRK13254.1-1"/>
    <property type="match status" value="1"/>
</dbReference>
<dbReference type="GO" id="GO:0005886">
    <property type="term" value="C:plasma membrane"/>
    <property type="evidence" value="ECO:0007669"/>
    <property type="project" value="UniProtKB-SubCell"/>
</dbReference>
<evidence type="ECO:0000256" key="10">
    <source>
        <dbReference type="HAMAP-Rule" id="MF_01959"/>
    </source>
</evidence>
<dbReference type="GO" id="GO:0020037">
    <property type="term" value="F:heme binding"/>
    <property type="evidence" value="ECO:0007669"/>
    <property type="project" value="InterPro"/>
</dbReference>
<feature type="binding site" description="covalent" evidence="10 11">
    <location>
        <position position="122"/>
    </location>
    <ligand>
        <name>heme</name>
        <dbReference type="ChEBI" id="CHEBI:30413"/>
    </ligand>
</feature>
<evidence type="ECO:0000256" key="4">
    <source>
        <dbReference type="ARBA" id="ARBA00022723"/>
    </source>
</evidence>
<dbReference type="RefSeq" id="WP_102113403.1">
    <property type="nucleotide sequence ID" value="NZ_BMGN01000008.1"/>
</dbReference>
<dbReference type="PANTHER" id="PTHR34128:SF2">
    <property type="entry name" value="CYTOCHROME C-TYPE BIOGENESIS PROTEIN CCME HOMOLOG, MITOCHONDRIAL"/>
    <property type="match status" value="1"/>
</dbReference>
<evidence type="ECO:0000256" key="7">
    <source>
        <dbReference type="ARBA" id="ARBA00022989"/>
    </source>
</evidence>
<dbReference type="AlphaFoldDB" id="A0A2K9NFI1"/>
<proteinExistence type="inferred from homology"/>
<keyword evidence="7 10" id="KW-1133">Transmembrane helix</keyword>
<feature type="topological domain" description="Extracellular" evidence="10">
    <location>
        <begin position="29"/>
        <end position="155"/>
    </location>
</feature>
<dbReference type="GO" id="GO:0017003">
    <property type="term" value="P:protein-heme linkage"/>
    <property type="evidence" value="ECO:0007669"/>
    <property type="project" value="UniProtKB-UniRule"/>
</dbReference>
<feature type="topological domain" description="Cytoplasmic" evidence="10">
    <location>
        <begin position="1"/>
        <end position="7"/>
    </location>
</feature>
<keyword evidence="8 10" id="KW-0408">Iron</keyword>
<evidence type="ECO:0000256" key="3">
    <source>
        <dbReference type="ARBA" id="ARBA00022692"/>
    </source>
</evidence>
<dbReference type="InterPro" id="IPR004329">
    <property type="entry name" value="CcmE"/>
</dbReference>
<dbReference type="NCBIfam" id="NF009729">
    <property type="entry name" value="PRK13254.1-3"/>
    <property type="match status" value="1"/>
</dbReference>
<keyword evidence="14" id="KW-1185">Reference proteome</keyword>
<reference evidence="13 14" key="1">
    <citation type="submission" date="2017-12" db="EMBL/GenBank/DDBJ databases">
        <title>Genomes of bacteria within cyanobacterial aggregates.</title>
        <authorList>
            <person name="Cai H."/>
        </authorList>
    </citation>
    <scope>NUCLEOTIDE SEQUENCE [LARGE SCALE GENOMIC DNA]</scope>
    <source>
        <strain evidence="13 14">TH16</strain>
    </source>
</reference>
<dbReference type="Gene3D" id="2.40.50.140">
    <property type="entry name" value="Nucleic acid-binding proteins"/>
    <property type="match status" value="1"/>
</dbReference>
<evidence type="ECO:0000313" key="13">
    <source>
        <dbReference type="EMBL" id="AUN31839.1"/>
    </source>
</evidence>
<keyword evidence="3 10" id="KW-0812">Transmembrane</keyword>
<dbReference type="Pfam" id="PF03100">
    <property type="entry name" value="CcmE"/>
    <property type="match status" value="1"/>
</dbReference>
<keyword evidence="6 10" id="KW-0735">Signal-anchor</keyword>
<keyword evidence="4 10" id="KW-0479">Metal-binding</keyword>
<dbReference type="SUPFAM" id="SSF82093">
    <property type="entry name" value="Heme chaperone CcmE"/>
    <property type="match status" value="1"/>
</dbReference>
<dbReference type="Proteomes" id="UP000234752">
    <property type="component" value="Chromosome eg_1"/>
</dbReference>
<dbReference type="OrthoDB" id="9793584at2"/>
<keyword evidence="9 10" id="KW-0472">Membrane</keyword>
<feature type="binding site" description="axial binding residue" evidence="10 11">
    <location>
        <position position="126"/>
    </location>
    <ligand>
        <name>heme</name>
        <dbReference type="ChEBI" id="CHEBI:30413"/>
    </ligand>
    <ligandPart>
        <name>Fe</name>
        <dbReference type="ChEBI" id="CHEBI:18248"/>
    </ligandPart>
</feature>
<evidence type="ECO:0000256" key="8">
    <source>
        <dbReference type="ARBA" id="ARBA00023004"/>
    </source>
</evidence>
<sequence>MTRKKRRLYMLLLALAGLGTATALTLTAFEENVAFFFSPTDLVTKPPGDKRLRVGGLVEGGSVVKVDDGVSTRFTITDTAHSVTITTDRPLPDLFREGQGVLVEGRLGSDGVFVASEVLAKHDEKYMPKEVADALKASGQFKPELPGKPVYEAGK</sequence>
<dbReference type="GO" id="GO:0046872">
    <property type="term" value="F:metal ion binding"/>
    <property type="evidence" value="ECO:0007669"/>
    <property type="project" value="UniProtKB-KW"/>
</dbReference>
<organism evidence="13 14">
    <name type="scientific">Niveispirillum cyanobacteriorum</name>
    <dbReference type="NCBI Taxonomy" id="1612173"/>
    <lineage>
        <taxon>Bacteria</taxon>
        <taxon>Pseudomonadati</taxon>
        <taxon>Pseudomonadota</taxon>
        <taxon>Alphaproteobacteria</taxon>
        <taxon>Rhodospirillales</taxon>
        <taxon>Azospirillaceae</taxon>
        <taxon>Niveispirillum</taxon>
    </lineage>
</organism>
<evidence type="ECO:0000313" key="14">
    <source>
        <dbReference type="Proteomes" id="UP000234752"/>
    </source>
</evidence>
<feature type="chain" id="PRO_5014713852" description="Cytochrome c-type biogenesis protein CcmE" evidence="12">
    <location>
        <begin position="24"/>
        <end position="155"/>
    </location>
</feature>
<comment type="similarity">
    <text evidence="10">Belongs to the CcmE/CycJ family.</text>
</comment>
<protein>
    <recommendedName>
        <fullName evidence="10">Cytochrome c-type biogenesis protein CcmE</fullName>
    </recommendedName>
    <alternativeName>
        <fullName evidence="10">Cytochrome c maturation protein E</fullName>
    </alternativeName>
    <alternativeName>
        <fullName evidence="10">Heme chaperone CcmE</fullName>
    </alternativeName>
</protein>
<name>A0A2K9NFI1_9PROT</name>
<evidence type="ECO:0000256" key="12">
    <source>
        <dbReference type="SAM" id="SignalP"/>
    </source>
</evidence>
<keyword evidence="5 10" id="KW-0201">Cytochrome c-type biogenesis</keyword>
<feature type="signal peptide" evidence="12">
    <location>
        <begin position="1"/>
        <end position="23"/>
    </location>
</feature>
<dbReference type="KEGG" id="ncb:C0V82_12305"/>
<dbReference type="InterPro" id="IPR012340">
    <property type="entry name" value="NA-bd_OB-fold"/>
</dbReference>
<dbReference type="NCBIfam" id="NF009731">
    <property type="entry name" value="PRK13254.1-5"/>
    <property type="match status" value="1"/>
</dbReference>
<keyword evidence="10" id="KW-1003">Cell membrane</keyword>
<dbReference type="HAMAP" id="MF_01959">
    <property type="entry name" value="CcmE"/>
    <property type="match status" value="1"/>
</dbReference>
<dbReference type="InterPro" id="IPR036127">
    <property type="entry name" value="CcmE-like_sf"/>
</dbReference>
<evidence type="ECO:0000256" key="9">
    <source>
        <dbReference type="ARBA" id="ARBA00023136"/>
    </source>
</evidence>
<dbReference type="GO" id="GO:0017004">
    <property type="term" value="P:cytochrome complex assembly"/>
    <property type="evidence" value="ECO:0007669"/>
    <property type="project" value="UniProtKB-KW"/>
</dbReference>
<keyword evidence="12" id="KW-0732">Signal</keyword>
<evidence type="ECO:0000256" key="6">
    <source>
        <dbReference type="ARBA" id="ARBA00022968"/>
    </source>
</evidence>